<keyword evidence="4" id="KW-1185">Reference proteome</keyword>
<sequence>MSSADGYYYSDLPCTPNDAYAPTSNVLKGYCENTAVPAHNYMECFRVSVEPMPDSSTSSWGMSDLIFPDENGTEYRCGCHRLYGLEGPDCDENEDDSMAYYSHFCMGLQLLVAIFLFVRATRCSVFLVKAALASNKKMGSSPLLAKMPYLDSITVCALTMTVGMFFSCIMNGPVFYGRALMLINNHEFEALLWSFPITVLCVAQSMNVLAIAWLTVAIKSDKVSGGHNVTKYERGKKFLKACVVLVLVLCVLLWAASLVAMITLLANFVSLVMSVALRIGGSKIAKLLLSGAAPDPKSAFLAAEMKRAYTIMIFAQPLLVLSATIYNSAYAGVINTGERNNWGIMLSSQGMMMCMLFNCYGIVDFIYRVKIRQARNDGARVAPEVAKKRRKSTVVSSGSVSAISQGENNGSPESSEATLSEISEK</sequence>
<evidence type="ECO:0000256" key="1">
    <source>
        <dbReference type="SAM" id="MobiDB-lite"/>
    </source>
</evidence>
<keyword evidence="2" id="KW-0812">Transmembrane</keyword>
<gene>
    <name evidence="3" type="ORF">TrST_g2534</name>
</gene>
<accession>A0A9W7AGQ8</accession>
<keyword evidence="2" id="KW-0472">Membrane</keyword>
<feature type="transmembrane region" description="Helical" evidence="2">
    <location>
        <begin position="346"/>
        <end position="367"/>
    </location>
</feature>
<dbReference type="OrthoDB" id="193106at2759"/>
<feature type="compositionally biased region" description="Polar residues" evidence="1">
    <location>
        <begin position="393"/>
        <end position="425"/>
    </location>
</feature>
<feature type="transmembrane region" description="Helical" evidence="2">
    <location>
        <begin position="149"/>
        <end position="172"/>
    </location>
</feature>
<proteinExistence type="predicted"/>
<feature type="transmembrane region" description="Helical" evidence="2">
    <location>
        <begin position="238"/>
        <end position="256"/>
    </location>
</feature>
<comment type="caution">
    <text evidence="3">The sequence shown here is derived from an EMBL/GenBank/DDBJ whole genome shotgun (WGS) entry which is preliminary data.</text>
</comment>
<feature type="transmembrane region" description="Helical" evidence="2">
    <location>
        <begin position="192"/>
        <end position="217"/>
    </location>
</feature>
<feature type="transmembrane region" description="Helical" evidence="2">
    <location>
        <begin position="106"/>
        <end position="128"/>
    </location>
</feature>
<dbReference type="AlphaFoldDB" id="A0A9W7AGQ8"/>
<dbReference type="EMBL" id="BRXY01000153">
    <property type="protein sequence ID" value="GMH71952.1"/>
    <property type="molecule type" value="Genomic_DNA"/>
</dbReference>
<organism evidence="3 4">
    <name type="scientific">Triparma strigata</name>
    <dbReference type="NCBI Taxonomy" id="1606541"/>
    <lineage>
        <taxon>Eukaryota</taxon>
        <taxon>Sar</taxon>
        <taxon>Stramenopiles</taxon>
        <taxon>Ochrophyta</taxon>
        <taxon>Bolidophyceae</taxon>
        <taxon>Parmales</taxon>
        <taxon>Triparmaceae</taxon>
        <taxon>Triparma</taxon>
    </lineage>
</organism>
<keyword evidence="2" id="KW-1133">Transmembrane helix</keyword>
<feature type="transmembrane region" description="Helical" evidence="2">
    <location>
        <begin position="308"/>
        <end position="326"/>
    </location>
</feature>
<name>A0A9W7AGQ8_9STRA</name>
<evidence type="ECO:0000256" key="2">
    <source>
        <dbReference type="SAM" id="Phobius"/>
    </source>
</evidence>
<evidence type="ECO:0000313" key="3">
    <source>
        <dbReference type="EMBL" id="GMH71952.1"/>
    </source>
</evidence>
<feature type="region of interest" description="Disordered" evidence="1">
    <location>
        <begin position="387"/>
        <end position="425"/>
    </location>
</feature>
<evidence type="ECO:0000313" key="4">
    <source>
        <dbReference type="Proteomes" id="UP001165085"/>
    </source>
</evidence>
<feature type="transmembrane region" description="Helical" evidence="2">
    <location>
        <begin position="262"/>
        <end position="280"/>
    </location>
</feature>
<reference evidence="4" key="1">
    <citation type="journal article" date="2023" name="Commun. Biol.">
        <title>Genome analysis of Parmales, the sister group of diatoms, reveals the evolutionary specialization of diatoms from phago-mixotrophs to photoautotrophs.</title>
        <authorList>
            <person name="Ban H."/>
            <person name="Sato S."/>
            <person name="Yoshikawa S."/>
            <person name="Yamada K."/>
            <person name="Nakamura Y."/>
            <person name="Ichinomiya M."/>
            <person name="Sato N."/>
            <person name="Blanc-Mathieu R."/>
            <person name="Endo H."/>
            <person name="Kuwata A."/>
            <person name="Ogata H."/>
        </authorList>
    </citation>
    <scope>NUCLEOTIDE SEQUENCE [LARGE SCALE GENOMIC DNA]</scope>
    <source>
        <strain evidence="4">NIES 3701</strain>
    </source>
</reference>
<protein>
    <submittedName>
        <fullName evidence="3">Uncharacterized protein</fullName>
    </submittedName>
</protein>
<dbReference type="Proteomes" id="UP001165085">
    <property type="component" value="Unassembled WGS sequence"/>
</dbReference>